<gene>
    <name evidence="3" type="ORF">B4U80_06603</name>
</gene>
<dbReference type="Proteomes" id="UP000288716">
    <property type="component" value="Unassembled WGS sequence"/>
</dbReference>
<feature type="region of interest" description="Disordered" evidence="1">
    <location>
        <begin position="123"/>
        <end position="144"/>
    </location>
</feature>
<feature type="compositionally biased region" description="Low complexity" evidence="1">
    <location>
        <begin position="123"/>
        <end position="143"/>
    </location>
</feature>
<evidence type="ECO:0000313" key="4">
    <source>
        <dbReference type="Proteomes" id="UP000288716"/>
    </source>
</evidence>
<evidence type="ECO:0000313" key="3">
    <source>
        <dbReference type="EMBL" id="RWS28496.1"/>
    </source>
</evidence>
<organism evidence="3 4">
    <name type="scientific">Leptotrombidium deliense</name>
    <dbReference type="NCBI Taxonomy" id="299467"/>
    <lineage>
        <taxon>Eukaryota</taxon>
        <taxon>Metazoa</taxon>
        <taxon>Ecdysozoa</taxon>
        <taxon>Arthropoda</taxon>
        <taxon>Chelicerata</taxon>
        <taxon>Arachnida</taxon>
        <taxon>Acari</taxon>
        <taxon>Acariformes</taxon>
        <taxon>Trombidiformes</taxon>
        <taxon>Prostigmata</taxon>
        <taxon>Anystina</taxon>
        <taxon>Parasitengona</taxon>
        <taxon>Trombiculoidea</taxon>
        <taxon>Trombiculidae</taxon>
        <taxon>Leptotrombidium</taxon>
    </lineage>
</organism>
<keyword evidence="2" id="KW-0732">Signal</keyword>
<dbReference type="VEuPathDB" id="VectorBase:LDEU003544"/>
<protein>
    <submittedName>
        <fullName evidence="3">Uncharacterized protein</fullName>
    </submittedName>
</protein>
<feature type="region of interest" description="Disordered" evidence="1">
    <location>
        <begin position="503"/>
        <end position="528"/>
    </location>
</feature>
<reference evidence="3 4" key="1">
    <citation type="journal article" date="2018" name="Gigascience">
        <title>Genomes of trombidid mites reveal novel predicted allergens and laterally-transferred genes associated with secondary metabolism.</title>
        <authorList>
            <person name="Dong X."/>
            <person name="Chaisiri K."/>
            <person name="Xia D."/>
            <person name="Armstrong S.D."/>
            <person name="Fang Y."/>
            <person name="Donnelly M.J."/>
            <person name="Kadowaki T."/>
            <person name="McGarry J.W."/>
            <person name="Darby A.C."/>
            <person name="Makepeace B.L."/>
        </authorList>
    </citation>
    <scope>NUCLEOTIDE SEQUENCE [LARGE SCALE GENOMIC DNA]</scope>
    <source>
        <strain evidence="3">UoL-UT</strain>
    </source>
</reference>
<dbReference type="AlphaFoldDB" id="A0A443SLT2"/>
<feature type="signal peptide" evidence="2">
    <location>
        <begin position="1"/>
        <end position="20"/>
    </location>
</feature>
<sequence length="652" mass="73976">MEKFFILIVVICYLTVKVNSNCWWTGCQPFSWAQRGCDVYNMDEQKQADCDEGTKFYCCAKAKKEKKEKKSSSGGSTARECWWTGCQPSSWAQRGCGVYNMDEIASEECEDGDKYQCCSKIKSSSSTSRSSSSSSKRASTSSALQSEPKKRECWWTGCQPTSWAKRGCGVYNMVEIGNEECSDGDKYHCCEKIKTEESEEKTSNSGGQCWWTGCQPTSWAQRGCDVYDMDEVDNEECSDGNKFRCCSRSKKSATSKRSNSAQNTEKKVSEKCWWTGCMPNFLKIRGCEAFGLTEKERLVCNEGDQFHCCEKTEIGSTTSQTENKEEQCWWTGCQSFSWAQRGCEVYGMREMDSEECEGGSKYNCCGHYKDPKKKSSSKNEIIRTTTTAKPKSGKSECWWTGCQPYSWAQRGCGVYGMDEKESEECDGGNKFHCCTKGSVSISSRSDESPPKRKITRSNKEVTCKWTGCQPNSWSDKGCLDEDDVEIENEECDGGMKYHCCDGEPPTTPRPKRTQTTQRSFGSRALSPTNPTKLKLNAHNLKQECWWTGCQPSSWPQRGCRIYSMIEMNNERCGEGVRYQCCKKQMPMKTERLTTGCWWTGCQPFDWAQRGCEVYEMNQIKVENCPHGEKYYCCGKATSPEELQRGLRLKSVP</sequence>
<keyword evidence="4" id="KW-1185">Reference proteome</keyword>
<comment type="caution">
    <text evidence="3">The sequence shown here is derived from an EMBL/GenBank/DDBJ whole genome shotgun (WGS) entry which is preliminary data.</text>
</comment>
<feature type="chain" id="PRO_5019085113" evidence="2">
    <location>
        <begin position="21"/>
        <end position="652"/>
    </location>
</feature>
<dbReference type="OrthoDB" id="73875at2759"/>
<proteinExistence type="predicted"/>
<evidence type="ECO:0000256" key="1">
    <source>
        <dbReference type="SAM" id="MobiDB-lite"/>
    </source>
</evidence>
<name>A0A443SLT2_9ACAR</name>
<accession>A0A443SLT2</accession>
<evidence type="ECO:0000256" key="2">
    <source>
        <dbReference type="SAM" id="SignalP"/>
    </source>
</evidence>
<dbReference type="EMBL" id="NCKV01001344">
    <property type="protein sequence ID" value="RWS28496.1"/>
    <property type="molecule type" value="Genomic_DNA"/>
</dbReference>